<evidence type="ECO:0000313" key="3">
    <source>
        <dbReference type="Proteomes" id="UP000696573"/>
    </source>
</evidence>
<name>A0A9N9YEU5_9HYPO</name>
<dbReference type="InterPro" id="IPR021886">
    <property type="entry name" value="MgsA_C"/>
</dbReference>
<organism evidence="2 3">
    <name type="scientific">Clonostachys rhizophaga</name>
    <dbReference type="NCBI Taxonomy" id="160324"/>
    <lineage>
        <taxon>Eukaryota</taxon>
        <taxon>Fungi</taxon>
        <taxon>Dikarya</taxon>
        <taxon>Ascomycota</taxon>
        <taxon>Pezizomycotina</taxon>
        <taxon>Sordariomycetes</taxon>
        <taxon>Hypocreomycetidae</taxon>
        <taxon>Hypocreales</taxon>
        <taxon>Bionectriaceae</taxon>
        <taxon>Clonostachys</taxon>
    </lineage>
</organism>
<gene>
    <name evidence="2" type="ORF">CRHIZ90672A_00000921</name>
</gene>
<protein>
    <recommendedName>
        <fullName evidence="1">MgsA AAA+ ATPase C-terminal domain-containing protein</fullName>
    </recommendedName>
</protein>
<accession>A0A9N9YEU5</accession>
<evidence type="ECO:0000259" key="1">
    <source>
        <dbReference type="Pfam" id="PF12002"/>
    </source>
</evidence>
<evidence type="ECO:0000313" key="2">
    <source>
        <dbReference type="EMBL" id="CAH0015080.1"/>
    </source>
</evidence>
<keyword evidence="3" id="KW-1185">Reference proteome</keyword>
<proteinExistence type="predicted"/>
<sequence>MSVPIVAEDFDAGIFAIGLFASEDVGLADNTLLPLATTAYTATQQIDMPEASIDHFCFTDGRGLRKPCTYYMAELGEVEESKQRVR</sequence>
<dbReference type="Gene3D" id="1.20.272.10">
    <property type="match status" value="1"/>
</dbReference>
<dbReference type="Pfam" id="PF12002">
    <property type="entry name" value="MgsA_C"/>
    <property type="match status" value="1"/>
</dbReference>
<dbReference type="GO" id="GO:0006260">
    <property type="term" value="P:DNA replication"/>
    <property type="evidence" value="ECO:0007669"/>
    <property type="project" value="InterPro"/>
</dbReference>
<dbReference type="GO" id="GO:0003677">
    <property type="term" value="F:DNA binding"/>
    <property type="evidence" value="ECO:0007669"/>
    <property type="project" value="InterPro"/>
</dbReference>
<reference evidence="2" key="1">
    <citation type="submission" date="2021-10" db="EMBL/GenBank/DDBJ databases">
        <authorList>
            <person name="Piombo E."/>
        </authorList>
    </citation>
    <scope>NUCLEOTIDE SEQUENCE</scope>
</reference>
<dbReference type="AlphaFoldDB" id="A0A9N9YEU5"/>
<feature type="domain" description="MgsA AAA+ ATPase C-terminal" evidence="1">
    <location>
        <begin position="19"/>
        <end position="53"/>
    </location>
</feature>
<dbReference type="SUPFAM" id="SSF48019">
    <property type="entry name" value="post-AAA+ oligomerization domain-like"/>
    <property type="match status" value="1"/>
</dbReference>
<dbReference type="Proteomes" id="UP000696573">
    <property type="component" value="Unassembled WGS sequence"/>
</dbReference>
<dbReference type="InterPro" id="IPR008921">
    <property type="entry name" value="DNA_pol3_clamp-load_cplx_C"/>
</dbReference>
<comment type="caution">
    <text evidence="2">The sequence shown here is derived from an EMBL/GenBank/DDBJ whole genome shotgun (WGS) entry which is preliminary data.</text>
</comment>
<dbReference type="EMBL" id="CABFNQ020000444">
    <property type="protein sequence ID" value="CAH0015080.1"/>
    <property type="molecule type" value="Genomic_DNA"/>
</dbReference>